<dbReference type="GO" id="GO:0016020">
    <property type="term" value="C:membrane"/>
    <property type="evidence" value="ECO:0007669"/>
    <property type="project" value="TreeGrafter"/>
</dbReference>
<protein>
    <submittedName>
        <fullName evidence="3">DUF4395 domain-containing protein</fullName>
    </submittedName>
</protein>
<evidence type="ECO:0000256" key="1">
    <source>
        <dbReference type="SAM" id="Phobius"/>
    </source>
</evidence>
<organism evidence="2 3">
    <name type="scientific">Caenorhabditis tropicalis</name>
    <dbReference type="NCBI Taxonomy" id="1561998"/>
    <lineage>
        <taxon>Eukaryota</taxon>
        <taxon>Metazoa</taxon>
        <taxon>Ecdysozoa</taxon>
        <taxon>Nematoda</taxon>
        <taxon>Chromadorea</taxon>
        <taxon>Rhabditida</taxon>
        <taxon>Rhabditina</taxon>
        <taxon>Rhabditomorpha</taxon>
        <taxon>Rhabditoidea</taxon>
        <taxon>Rhabditidae</taxon>
        <taxon>Peloderinae</taxon>
        <taxon>Caenorhabditis</taxon>
    </lineage>
</organism>
<dbReference type="Proteomes" id="UP000095282">
    <property type="component" value="Unplaced"/>
</dbReference>
<keyword evidence="1" id="KW-0812">Transmembrane</keyword>
<keyword evidence="2" id="KW-1185">Reference proteome</keyword>
<dbReference type="eggNOG" id="KOG2532">
    <property type="taxonomic scope" value="Eukaryota"/>
</dbReference>
<proteinExistence type="predicted"/>
<feature type="transmembrane region" description="Helical" evidence="1">
    <location>
        <begin position="86"/>
        <end position="105"/>
    </location>
</feature>
<feature type="transmembrane region" description="Helical" evidence="1">
    <location>
        <begin position="47"/>
        <end position="65"/>
    </location>
</feature>
<dbReference type="PANTHER" id="PTHR45757">
    <property type="entry name" value="PROTEIN CBG23364-RELATED"/>
    <property type="match status" value="1"/>
</dbReference>
<dbReference type="WBParaSite" id="Csp11.Scaffold629.g9812.t1">
    <property type="protein sequence ID" value="Csp11.Scaffold629.g9812.t1"/>
    <property type="gene ID" value="Csp11.Scaffold629.g9812"/>
</dbReference>
<evidence type="ECO:0000313" key="2">
    <source>
        <dbReference type="Proteomes" id="UP000095282"/>
    </source>
</evidence>
<reference evidence="3" key="1">
    <citation type="submission" date="2016-11" db="UniProtKB">
        <authorList>
            <consortium name="WormBaseParasite"/>
        </authorList>
    </citation>
    <scope>IDENTIFICATION</scope>
</reference>
<dbReference type="AlphaFoldDB" id="A0A1I7UJ12"/>
<dbReference type="STRING" id="1561998.A0A1I7UJ12"/>
<name>A0A1I7UJ12_9PELO</name>
<keyword evidence="1" id="KW-1133">Transmembrane helix</keyword>
<dbReference type="PANTHER" id="PTHR45757:SF3">
    <property type="entry name" value="MFS DOMAIN-CONTAINING PROTEIN"/>
    <property type="match status" value="1"/>
</dbReference>
<keyword evidence="1" id="KW-0472">Membrane</keyword>
<sequence length="111" mass="12495">MMRKMSNNGQESFISETWKTKIFNSIALAVAAGFFIILAFIPQQKHLLAIIIMICAESVMGANTAGFNKCATLHSQQYAYFAMQQIMNIWACTIFIEPFFVNMIVKDDTGL</sequence>
<accession>A0A1I7UJ12</accession>
<feature type="transmembrane region" description="Helical" evidence="1">
    <location>
        <begin position="21"/>
        <end position="41"/>
    </location>
</feature>
<evidence type="ECO:0000313" key="3">
    <source>
        <dbReference type="WBParaSite" id="Csp11.Scaffold629.g9812.t1"/>
    </source>
</evidence>